<keyword evidence="2" id="KW-1133">Transmembrane helix</keyword>
<keyword evidence="2" id="KW-0472">Membrane</keyword>
<proteinExistence type="predicted"/>
<evidence type="ECO:0000256" key="1">
    <source>
        <dbReference type="SAM" id="Coils"/>
    </source>
</evidence>
<reference evidence="3" key="1">
    <citation type="submission" date="2022-10" db="EMBL/GenBank/DDBJ databases">
        <title>Comparative genomics and taxonomic characterization of three novel marine species of genus Reichenbachiella exhibiting antioxidant and polysaccharide degradation activities.</title>
        <authorList>
            <person name="Muhammad N."/>
            <person name="Lee Y.-J."/>
            <person name="Ko J."/>
            <person name="Kim S.-G."/>
        </authorList>
    </citation>
    <scope>NUCLEOTIDE SEQUENCE</scope>
    <source>
        <strain evidence="3">Wsw4-B4</strain>
    </source>
</reference>
<keyword evidence="2" id="KW-0812">Transmembrane</keyword>
<evidence type="ECO:0000256" key="2">
    <source>
        <dbReference type="SAM" id="Phobius"/>
    </source>
</evidence>
<dbReference type="RefSeq" id="WP_263049589.1">
    <property type="nucleotide sequence ID" value="NZ_CP106735.1"/>
</dbReference>
<name>A0ABY6CVB0_9BACT</name>
<feature type="transmembrane region" description="Helical" evidence="2">
    <location>
        <begin position="6"/>
        <end position="24"/>
    </location>
</feature>
<evidence type="ECO:0000313" key="4">
    <source>
        <dbReference type="Proteomes" id="UP001062165"/>
    </source>
</evidence>
<organism evidence="3 4">
    <name type="scientific">Reichenbachiella carrageenanivorans</name>
    <dbReference type="NCBI Taxonomy" id="2979869"/>
    <lineage>
        <taxon>Bacteria</taxon>
        <taxon>Pseudomonadati</taxon>
        <taxon>Bacteroidota</taxon>
        <taxon>Cytophagia</taxon>
        <taxon>Cytophagales</taxon>
        <taxon>Reichenbachiellaceae</taxon>
        <taxon>Reichenbachiella</taxon>
    </lineage>
</organism>
<keyword evidence="1" id="KW-0175">Coiled coil</keyword>
<dbReference type="EMBL" id="CP106735">
    <property type="protein sequence ID" value="UXX77842.1"/>
    <property type="molecule type" value="Genomic_DNA"/>
</dbReference>
<feature type="coiled-coil region" evidence="1">
    <location>
        <begin position="75"/>
        <end position="102"/>
    </location>
</feature>
<evidence type="ECO:0000313" key="3">
    <source>
        <dbReference type="EMBL" id="UXX77842.1"/>
    </source>
</evidence>
<gene>
    <name evidence="3" type="ORF">N7E81_10730</name>
</gene>
<accession>A0ABY6CVB0</accession>
<protein>
    <submittedName>
        <fullName evidence="3">Uncharacterized protein</fullName>
    </submittedName>
</protein>
<dbReference type="Proteomes" id="UP001062165">
    <property type="component" value="Chromosome"/>
</dbReference>
<keyword evidence="4" id="KW-1185">Reference proteome</keyword>
<sequence length="149" mass="17363">MTTSDYISIIALLISCIALGLAFFQHLSNRKNTLRLLVFECTEKLRDLESRVYNMKIDTKTLLEETEDSKIPVDRKKILSMIETLEELNESFEKRFNKLQSNHSLSISKAQELRSSFNQHSSMIDGLFDAFKEIKLQHKELIDFNNETD</sequence>